<gene>
    <name evidence="10" type="ORF">OS493_020300</name>
</gene>
<comment type="similarity">
    <text evidence="2">Belongs to the WD repeat striatin family.</text>
</comment>
<evidence type="ECO:0000256" key="4">
    <source>
        <dbReference type="ARBA" id="ARBA00022553"/>
    </source>
</evidence>
<dbReference type="Pfam" id="PF08232">
    <property type="entry name" value="Striatin"/>
    <property type="match status" value="1"/>
</dbReference>
<feature type="compositionally biased region" description="Acidic residues" evidence="8">
    <location>
        <begin position="322"/>
        <end position="336"/>
    </location>
</feature>
<dbReference type="Gene3D" id="1.20.5.300">
    <property type="match status" value="1"/>
</dbReference>
<keyword evidence="6" id="KW-0112">Calmodulin-binding</keyword>
<keyword evidence="7" id="KW-0175">Coiled coil</keyword>
<evidence type="ECO:0000259" key="9">
    <source>
        <dbReference type="Pfam" id="PF08232"/>
    </source>
</evidence>
<feature type="domain" description="Striatin N-terminal" evidence="9">
    <location>
        <begin position="25"/>
        <end position="104"/>
    </location>
</feature>
<feature type="region of interest" description="Disordered" evidence="8">
    <location>
        <begin position="234"/>
        <end position="279"/>
    </location>
</feature>
<dbReference type="InterPro" id="IPR051488">
    <property type="entry name" value="WD_repeat_striatin"/>
</dbReference>
<comment type="caution">
    <text evidence="10">The sequence shown here is derived from an EMBL/GenBank/DDBJ whole genome shotgun (WGS) entry which is preliminary data.</text>
</comment>
<dbReference type="PANTHER" id="PTHR15653:SF0">
    <property type="entry name" value="CONNECTOR OF KINASE TO AP-1, ISOFORM E"/>
    <property type="match status" value="1"/>
</dbReference>
<dbReference type="OrthoDB" id="727118at2759"/>
<accession>A0A9X0D301</accession>
<evidence type="ECO:0000256" key="2">
    <source>
        <dbReference type="ARBA" id="ARBA00009616"/>
    </source>
</evidence>
<evidence type="ECO:0000256" key="6">
    <source>
        <dbReference type="ARBA" id="ARBA00022860"/>
    </source>
</evidence>
<keyword evidence="3" id="KW-0963">Cytoplasm</keyword>
<name>A0A9X0D301_9CNID</name>
<evidence type="ECO:0000256" key="5">
    <source>
        <dbReference type="ARBA" id="ARBA00022737"/>
    </source>
</evidence>
<evidence type="ECO:0000256" key="1">
    <source>
        <dbReference type="ARBA" id="ARBA00004496"/>
    </source>
</evidence>
<dbReference type="Proteomes" id="UP001163046">
    <property type="component" value="Unassembled WGS sequence"/>
</dbReference>
<reference evidence="10" key="1">
    <citation type="submission" date="2023-01" db="EMBL/GenBank/DDBJ databases">
        <title>Genome assembly of the deep-sea coral Lophelia pertusa.</title>
        <authorList>
            <person name="Herrera S."/>
            <person name="Cordes E."/>
        </authorList>
    </citation>
    <scope>NUCLEOTIDE SEQUENCE</scope>
    <source>
        <strain evidence="10">USNM1676648</strain>
        <tissue evidence="10">Polyp</tissue>
    </source>
</reference>
<keyword evidence="5" id="KW-0677">Repeat</keyword>
<feature type="region of interest" description="Disordered" evidence="8">
    <location>
        <begin position="167"/>
        <end position="206"/>
    </location>
</feature>
<sequence length="356" mass="40219">MENDNGGKVPVSSQIQENESGTKYTIPGILHFIQHEWARFEMDRAHWDVEKAELQARIAFLQGERKGQENLKHDLIRRIKMLEYALKQERAKYHRLKYGTEVSPEKGRQLLRQYLQEVGYTDTILDVRSSRVRSILGLSATDGSVPDHPQPNGIAGKNRGDEFAVIEDHVRSPKRNDAGTSRKLSDEEPDGVLSITPGKRVPVRPVVNPRAPPIDDDLEAEAEVLANFDFLQNDVEDEEDNDDELDDGGSADDESEDRDDMRLGRRMGKRAKPELNKDAVEEMLTAEDDETADALAEFDFVMGEDSGSDTDVTVIEVEDNVEDLESMDITMPEEPEYPVTQDPEMDPLPRHVHVCV</sequence>
<dbReference type="FunFam" id="1.20.5.300:FF:000001">
    <property type="entry name" value="striatin isoform X1"/>
    <property type="match status" value="1"/>
</dbReference>
<keyword evidence="4" id="KW-0597">Phosphoprotein</keyword>
<dbReference type="EMBL" id="MU825885">
    <property type="protein sequence ID" value="KAJ7384716.1"/>
    <property type="molecule type" value="Genomic_DNA"/>
</dbReference>
<evidence type="ECO:0000256" key="7">
    <source>
        <dbReference type="ARBA" id="ARBA00023054"/>
    </source>
</evidence>
<evidence type="ECO:0000313" key="10">
    <source>
        <dbReference type="EMBL" id="KAJ7384716.1"/>
    </source>
</evidence>
<feature type="region of interest" description="Disordered" evidence="8">
    <location>
        <begin position="322"/>
        <end position="349"/>
    </location>
</feature>
<dbReference type="AlphaFoldDB" id="A0A9X0D301"/>
<evidence type="ECO:0000256" key="8">
    <source>
        <dbReference type="SAM" id="MobiDB-lite"/>
    </source>
</evidence>
<dbReference type="PANTHER" id="PTHR15653">
    <property type="entry name" value="STRIATIN"/>
    <property type="match status" value="1"/>
</dbReference>
<feature type="compositionally biased region" description="Basic and acidic residues" evidence="8">
    <location>
        <begin position="167"/>
        <end position="177"/>
    </location>
</feature>
<proteinExistence type="inferred from homology"/>
<dbReference type="GO" id="GO:0005516">
    <property type="term" value="F:calmodulin binding"/>
    <property type="evidence" value="ECO:0007669"/>
    <property type="project" value="UniProtKB-KW"/>
</dbReference>
<evidence type="ECO:0000256" key="3">
    <source>
        <dbReference type="ARBA" id="ARBA00022490"/>
    </source>
</evidence>
<dbReference type="InterPro" id="IPR013258">
    <property type="entry name" value="Striatin_N"/>
</dbReference>
<evidence type="ECO:0000313" key="11">
    <source>
        <dbReference type="Proteomes" id="UP001163046"/>
    </source>
</evidence>
<dbReference type="GO" id="GO:0005737">
    <property type="term" value="C:cytoplasm"/>
    <property type="evidence" value="ECO:0007669"/>
    <property type="project" value="UniProtKB-SubCell"/>
</dbReference>
<comment type="subcellular location">
    <subcellularLocation>
        <location evidence="1">Cytoplasm</location>
    </subcellularLocation>
</comment>
<keyword evidence="11" id="KW-1185">Reference proteome</keyword>
<feature type="compositionally biased region" description="Acidic residues" evidence="8">
    <location>
        <begin position="234"/>
        <end position="258"/>
    </location>
</feature>
<protein>
    <recommendedName>
        <fullName evidence="9">Striatin N-terminal domain-containing protein</fullName>
    </recommendedName>
</protein>
<organism evidence="10 11">
    <name type="scientific">Desmophyllum pertusum</name>
    <dbReference type="NCBI Taxonomy" id="174260"/>
    <lineage>
        <taxon>Eukaryota</taxon>
        <taxon>Metazoa</taxon>
        <taxon>Cnidaria</taxon>
        <taxon>Anthozoa</taxon>
        <taxon>Hexacorallia</taxon>
        <taxon>Scleractinia</taxon>
        <taxon>Caryophylliina</taxon>
        <taxon>Caryophylliidae</taxon>
        <taxon>Desmophyllum</taxon>
    </lineage>
</organism>